<proteinExistence type="predicted"/>
<evidence type="ECO:0000256" key="1">
    <source>
        <dbReference type="ARBA" id="ARBA00023015"/>
    </source>
</evidence>
<dbReference type="GO" id="GO:0003700">
    <property type="term" value="F:DNA-binding transcription factor activity"/>
    <property type="evidence" value="ECO:0007669"/>
    <property type="project" value="InterPro"/>
</dbReference>
<dbReference type="PANTHER" id="PTHR43537:SF5">
    <property type="entry name" value="UXU OPERON TRANSCRIPTIONAL REGULATOR"/>
    <property type="match status" value="1"/>
</dbReference>
<dbReference type="InterPro" id="IPR000524">
    <property type="entry name" value="Tscrpt_reg_HTH_GntR"/>
</dbReference>
<dbReference type="Gene3D" id="1.10.10.10">
    <property type="entry name" value="Winged helix-like DNA-binding domain superfamily/Winged helix DNA-binding domain"/>
    <property type="match status" value="1"/>
</dbReference>
<sequence length="223" mass="25510">MGSDVNLSTIIYENIKKDIIEMRREPDTYLLERQVAAEHNTSRTPVREAIKRLMQEGWLVGEDRCRTKISDLNLAACHDVFAVRMMIEHYALTETFSKGEGRALAGKLDVEMKKMASLENDPIAFVRADVGFHSVIVEHIGNALLTKIWRSISDEIIRISIFAMDEQRQPEKIVLEHAKIVDALWNHAPDLLTTLDNHMNHILEGMERCFERRDGEKEAGGSR</sequence>
<name>A0A1B2I2P5_9BACT</name>
<dbReference type="SUPFAM" id="SSF46785">
    <property type="entry name" value="Winged helix' DNA-binding domain"/>
    <property type="match status" value="1"/>
</dbReference>
<dbReference type="InterPro" id="IPR011711">
    <property type="entry name" value="GntR_C"/>
</dbReference>
<evidence type="ECO:0000313" key="5">
    <source>
        <dbReference type="EMBL" id="ANZ44255.1"/>
    </source>
</evidence>
<dbReference type="SMART" id="SM00345">
    <property type="entry name" value="HTH_GNTR"/>
    <property type="match status" value="1"/>
</dbReference>
<dbReference type="RefSeq" id="WP_066743201.1">
    <property type="nucleotide sequence ID" value="NZ_CP016757.1"/>
</dbReference>
<dbReference type="InterPro" id="IPR036388">
    <property type="entry name" value="WH-like_DNA-bd_sf"/>
</dbReference>
<dbReference type="SUPFAM" id="SSF48008">
    <property type="entry name" value="GntR ligand-binding domain-like"/>
    <property type="match status" value="1"/>
</dbReference>
<dbReference type="Pfam" id="PF07729">
    <property type="entry name" value="FCD"/>
    <property type="match status" value="1"/>
</dbReference>
<keyword evidence="1" id="KW-0805">Transcription regulation</keyword>
<keyword evidence="2" id="KW-0238">DNA-binding</keyword>
<gene>
    <name evidence="5" type="ORF">BED41_03600</name>
</gene>
<evidence type="ECO:0000256" key="3">
    <source>
        <dbReference type="ARBA" id="ARBA00023163"/>
    </source>
</evidence>
<organism evidence="5 6">
    <name type="scientific">Cloacibacillus porcorum</name>
    <dbReference type="NCBI Taxonomy" id="1197717"/>
    <lineage>
        <taxon>Bacteria</taxon>
        <taxon>Thermotogati</taxon>
        <taxon>Synergistota</taxon>
        <taxon>Synergistia</taxon>
        <taxon>Synergistales</taxon>
        <taxon>Synergistaceae</taxon>
        <taxon>Cloacibacillus</taxon>
    </lineage>
</organism>
<dbReference type="InterPro" id="IPR008920">
    <property type="entry name" value="TF_FadR/GntR_C"/>
</dbReference>
<keyword evidence="6" id="KW-1185">Reference proteome</keyword>
<feature type="domain" description="HTH gntR-type" evidence="4">
    <location>
        <begin position="5"/>
        <end position="72"/>
    </location>
</feature>
<reference evidence="5" key="1">
    <citation type="submission" date="2016-08" db="EMBL/GenBank/DDBJ databases">
        <title>Complete genome of Cloacibacillus porcorum.</title>
        <authorList>
            <person name="Looft T."/>
            <person name="Bayles D.O."/>
            <person name="Alt D.P."/>
        </authorList>
    </citation>
    <scope>NUCLEOTIDE SEQUENCE [LARGE SCALE GENOMIC DNA]</scope>
    <source>
        <strain evidence="5">CL-84</strain>
    </source>
</reference>
<dbReference type="STRING" id="1197717.BED41_03600"/>
<dbReference type="InterPro" id="IPR036390">
    <property type="entry name" value="WH_DNA-bd_sf"/>
</dbReference>
<keyword evidence="3" id="KW-0804">Transcription</keyword>
<dbReference type="PROSITE" id="PS50949">
    <property type="entry name" value="HTH_GNTR"/>
    <property type="match status" value="1"/>
</dbReference>
<dbReference type="KEGG" id="cpor:BED41_03600"/>
<evidence type="ECO:0000313" key="6">
    <source>
        <dbReference type="Proteomes" id="UP000093044"/>
    </source>
</evidence>
<dbReference type="GeneID" id="83056937"/>
<dbReference type="Proteomes" id="UP000093044">
    <property type="component" value="Chromosome"/>
</dbReference>
<dbReference type="Gene3D" id="1.20.120.530">
    <property type="entry name" value="GntR ligand-binding domain-like"/>
    <property type="match status" value="1"/>
</dbReference>
<dbReference type="PANTHER" id="PTHR43537">
    <property type="entry name" value="TRANSCRIPTIONAL REGULATOR, GNTR FAMILY"/>
    <property type="match status" value="1"/>
</dbReference>
<evidence type="ECO:0000259" key="4">
    <source>
        <dbReference type="PROSITE" id="PS50949"/>
    </source>
</evidence>
<protein>
    <recommendedName>
        <fullName evidence="4">HTH gntR-type domain-containing protein</fullName>
    </recommendedName>
</protein>
<dbReference type="Pfam" id="PF00392">
    <property type="entry name" value="GntR"/>
    <property type="match status" value="1"/>
</dbReference>
<accession>A0A1B2I2P5</accession>
<dbReference type="AlphaFoldDB" id="A0A1B2I2P5"/>
<dbReference type="GO" id="GO:0003677">
    <property type="term" value="F:DNA binding"/>
    <property type="evidence" value="ECO:0007669"/>
    <property type="project" value="UniProtKB-KW"/>
</dbReference>
<dbReference type="EMBL" id="CP016757">
    <property type="protein sequence ID" value="ANZ44255.1"/>
    <property type="molecule type" value="Genomic_DNA"/>
</dbReference>
<evidence type="ECO:0000256" key="2">
    <source>
        <dbReference type="ARBA" id="ARBA00023125"/>
    </source>
</evidence>